<dbReference type="Proteomes" id="UP001607302">
    <property type="component" value="Unassembled WGS sequence"/>
</dbReference>
<feature type="transmembrane region" description="Helical" evidence="10">
    <location>
        <begin position="879"/>
        <end position="899"/>
    </location>
</feature>
<dbReference type="Pfam" id="PF02949">
    <property type="entry name" value="7tm_6"/>
    <property type="match status" value="8"/>
</dbReference>
<feature type="transmembrane region" description="Helical" evidence="10">
    <location>
        <begin position="1676"/>
        <end position="1700"/>
    </location>
</feature>
<keyword evidence="7 10" id="KW-0472">Membrane</keyword>
<feature type="transmembrane region" description="Helical" evidence="10">
    <location>
        <begin position="2036"/>
        <end position="2055"/>
    </location>
</feature>
<keyword evidence="3" id="KW-0716">Sensory transduction</keyword>
<feature type="transmembrane region" description="Helical" evidence="10">
    <location>
        <begin position="2008"/>
        <end position="2030"/>
    </location>
</feature>
<feature type="transmembrane region" description="Helical" evidence="10">
    <location>
        <begin position="174"/>
        <end position="194"/>
    </location>
</feature>
<evidence type="ECO:0000256" key="3">
    <source>
        <dbReference type="ARBA" id="ARBA00022606"/>
    </source>
</evidence>
<feature type="transmembrane region" description="Helical" evidence="10">
    <location>
        <begin position="2568"/>
        <end position="2588"/>
    </location>
</feature>
<dbReference type="InterPro" id="IPR004117">
    <property type="entry name" value="7tm6_olfct_rcpt"/>
</dbReference>
<reference evidence="11 12" key="1">
    <citation type="journal article" date="2024" name="Ann. Entomol. Soc. Am.">
        <title>Genomic analyses of the southern and eastern yellowjacket wasps (Hymenoptera: Vespidae) reveal evolutionary signatures of social life.</title>
        <authorList>
            <person name="Catto M.A."/>
            <person name="Caine P.B."/>
            <person name="Orr S.E."/>
            <person name="Hunt B.G."/>
            <person name="Goodisman M.A.D."/>
        </authorList>
    </citation>
    <scope>NUCLEOTIDE SEQUENCE [LARGE SCALE GENOMIC DNA]</scope>
    <source>
        <strain evidence="11">233</strain>
        <tissue evidence="11">Head and thorax</tissue>
    </source>
</reference>
<feature type="transmembrane region" description="Helical" evidence="10">
    <location>
        <begin position="1214"/>
        <end position="1239"/>
    </location>
</feature>
<feature type="transmembrane region" description="Helical" evidence="10">
    <location>
        <begin position="1120"/>
        <end position="1139"/>
    </location>
</feature>
<feature type="transmembrane region" description="Helical" evidence="10">
    <location>
        <begin position="119"/>
        <end position="141"/>
    </location>
</feature>
<feature type="transmembrane region" description="Helical" evidence="10">
    <location>
        <begin position="500"/>
        <end position="519"/>
    </location>
</feature>
<evidence type="ECO:0000313" key="11">
    <source>
        <dbReference type="EMBL" id="KAL2738896.1"/>
    </source>
</evidence>
<feature type="transmembrane region" description="Helical" evidence="10">
    <location>
        <begin position="1917"/>
        <end position="1934"/>
    </location>
</feature>
<dbReference type="GO" id="GO:0007165">
    <property type="term" value="P:signal transduction"/>
    <property type="evidence" value="ECO:0007669"/>
    <property type="project" value="UniProtKB-KW"/>
</dbReference>
<keyword evidence="2" id="KW-1003">Cell membrane</keyword>
<feature type="transmembrane region" description="Helical" evidence="10">
    <location>
        <begin position="1589"/>
        <end position="1608"/>
    </location>
</feature>
<feature type="transmembrane region" description="Helical" evidence="10">
    <location>
        <begin position="2195"/>
        <end position="2221"/>
    </location>
</feature>
<feature type="transmembrane region" description="Helical" evidence="10">
    <location>
        <begin position="770"/>
        <end position="787"/>
    </location>
</feature>
<name>A0ABD2C1I0_VESSQ</name>
<feature type="transmembrane region" description="Helical" evidence="10">
    <location>
        <begin position="1382"/>
        <end position="1402"/>
    </location>
</feature>
<evidence type="ECO:0000256" key="4">
    <source>
        <dbReference type="ARBA" id="ARBA00022692"/>
    </source>
</evidence>
<evidence type="ECO:0000256" key="7">
    <source>
        <dbReference type="ARBA" id="ARBA00023136"/>
    </source>
</evidence>
<evidence type="ECO:0000256" key="6">
    <source>
        <dbReference type="ARBA" id="ARBA00022989"/>
    </source>
</evidence>
<keyword evidence="6 10" id="KW-1133">Transmembrane helix</keyword>
<feature type="transmembrane region" description="Helical" evidence="10">
    <location>
        <begin position="2662"/>
        <end position="2684"/>
    </location>
</feature>
<keyword evidence="8" id="KW-0675">Receptor</keyword>
<dbReference type="PANTHER" id="PTHR21137:SF35">
    <property type="entry name" value="ODORANT RECEPTOR 19A-RELATED"/>
    <property type="match status" value="1"/>
</dbReference>
<keyword evidence="5" id="KW-0552">Olfaction</keyword>
<organism evidence="11 12">
    <name type="scientific">Vespula squamosa</name>
    <name type="common">Southern yellow jacket</name>
    <name type="synonym">Wasp</name>
    <dbReference type="NCBI Taxonomy" id="30214"/>
    <lineage>
        <taxon>Eukaryota</taxon>
        <taxon>Metazoa</taxon>
        <taxon>Ecdysozoa</taxon>
        <taxon>Arthropoda</taxon>
        <taxon>Hexapoda</taxon>
        <taxon>Insecta</taxon>
        <taxon>Pterygota</taxon>
        <taxon>Neoptera</taxon>
        <taxon>Endopterygota</taxon>
        <taxon>Hymenoptera</taxon>
        <taxon>Apocrita</taxon>
        <taxon>Aculeata</taxon>
        <taxon>Vespoidea</taxon>
        <taxon>Vespidae</taxon>
        <taxon>Vespinae</taxon>
        <taxon>Vespula</taxon>
    </lineage>
</organism>
<feature type="transmembrane region" description="Helical" evidence="10">
    <location>
        <begin position="1613"/>
        <end position="1631"/>
    </location>
</feature>
<feature type="transmembrane region" description="Helical" evidence="10">
    <location>
        <begin position="2241"/>
        <end position="2260"/>
    </location>
</feature>
<evidence type="ECO:0000256" key="1">
    <source>
        <dbReference type="ARBA" id="ARBA00004651"/>
    </source>
</evidence>
<feature type="transmembrane region" description="Helical" evidence="10">
    <location>
        <begin position="1712"/>
        <end position="1734"/>
    </location>
</feature>
<keyword evidence="9" id="KW-0807">Transducer</keyword>
<keyword evidence="4 10" id="KW-0812">Transmembrane</keyword>
<feature type="transmembrane region" description="Helical" evidence="10">
    <location>
        <begin position="973"/>
        <end position="995"/>
    </location>
</feature>
<feature type="transmembrane region" description="Helical" evidence="10">
    <location>
        <begin position="2267"/>
        <end position="2285"/>
    </location>
</feature>
<keyword evidence="12" id="KW-1185">Reference proteome</keyword>
<gene>
    <name evidence="11" type="ORF">V1478_001462</name>
</gene>
<feature type="transmembrane region" description="Helical" evidence="10">
    <location>
        <begin position="2363"/>
        <end position="2387"/>
    </location>
</feature>
<feature type="transmembrane region" description="Helical" evidence="10">
    <location>
        <begin position="1940"/>
        <end position="1958"/>
    </location>
</feature>
<dbReference type="PANTHER" id="PTHR21137">
    <property type="entry name" value="ODORANT RECEPTOR"/>
    <property type="match status" value="1"/>
</dbReference>
<evidence type="ECO:0000256" key="5">
    <source>
        <dbReference type="ARBA" id="ARBA00022725"/>
    </source>
</evidence>
<evidence type="ECO:0000256" key="8">
    <source>
        <dbReference type="ARBA" id="ARBA00023170"/>
    </source>
</evidence>
<feature type="transmembrane region" description="Helical" evidence="10">
    <location>
        <begin position="2459"/>
        <end position="2476"/>
    </location>
</feature>
<feature type="transmembrane region" description="Helical" evidence="10">
    <location>
        <begin position="447"/>
        <end position="473"/>
    </location>
</feature>
<dbReference type="EMBL" id="JAUDFV010000025">
    <property type="protein sequence ID" value="KAL2738896.1"/>
    <property type="molecule type" value="Genomic_DNA"/>
</dbReference>
<feature type="transmembrane region" description="Helical" evidence="10">
    <location>
        <begin position="385"/>
        <end position="407"/>
    </location>
</feature>
<accession>A0ABD2C1I0</accession>
<sequence length="2771" mass="322703">MDIFEGGFYKYNYRLLSFLGLWPYKKSCLCRIYLVNIMLLSFNLPQFLRLFTSKKDIDIILKVIPVWGTSMNTVIKYYTYHLGLCNMKTLLNCVIIDWKIWNTEKEVEIMTKYAKEGRFYSLMYAGYVYFTSIVFFGIVFVPRLIDVIQPLNESRPLKLPILCEYFLDQNEHFYLIYFHLFISLLITVTVLIAVDTQLMIFTCHVCSIFAVVGYRLENFLKDAYVIENWTRDQRKRYRENLVLSINGHKKAIEFANCIESSFSYSLLIQCGINIICMTISLYQITEEIGKQLDEVLRYAAFIIAQLFHIFYTCYAGQMMIDHSTNIAEKAYNSMWYEAPKEINKLLLLIMKRSIEPSNLTAGKIFIFCIESFSSIFQLYTSKGDFNIIIEIVPTIATMINMTIKYYTYYIGMFNIRKLLDKMIIDWKIWNTKEEIEIIKRYAEEGRLYTLAYTIYIYVSTVLFLSISFLPLLLDVILPLNESRPLQPVVLGEYFIDQSEHFYFIFCHMSLTILLAMTIVIATDTQFFVFTSHICGVFSVVGFRFERLMKSDSTVNKYVNYRESFKYVTCSIKGHSKAIEFANLIESSFSTPLLVQCGINVACLSVSLYRMTTLLDMSTETFKYGAFLAAQLFHIFCICYSGQRIIDHSSETFLKAYNGLWYEAPIEIRKLLLLVIRRGIKPSKLTGGKIFVFCLKGFSTSPFRSLNDMDIFKNRFYKINYRLLSFLGLWPYEKFRLSRVCLMNIPMLSFNLTQILKLYTSKGNFDIIKEVIPVWIVSSIVVIKYYLFDFSVLDIKWLMDNMIMDWNMWKSKEEIDIMKKFSHLAKMYTLGYTIYIYIFMSLFLLATFIPSLMDVIIPLNESRHMDLPVLGEYFVDEEKHFYLIYSHMAISIIINITTFIATDTQLMVFCCHVSGVFSVVSFRLENFLENDTTLNGLSDSQKKECYNHVSLSIKGHKRALEFVKRMESLFSSSLLIQCGLNVLCMSICLYQVVVLYDQSIEVIKFIAIVCAELFHLLFASLAGQNVIDSSSEIYIKAYSGLWYEAPIEVRKLLILIMRRSFKPSQLSAGKIFVYCLDGFAMSPFRSLNDMDIFKNRFYKINYRLLSSLGLWPYEKSHFSRAYLVNIPMLSFNLTQILKLYTSKGNFDIIKEVIPVWVASSIVIIKYYLFNFSILDIKWLMDNMIMDWNMWKSKEEIDIMKKFSHLAKMYTLGYTIYIYGFMSLFLLATFIPPLMDVIIPLNESRHMKLPALGEYFVDEEKHFYLIYSHMAISIIINVTTFIATDTQLMVFCCHVSGVFSVVGFRLENFLKNNMIQDGLSDPQKRECYNHVSLSIKGHERALEFVKRMESLFSYSLLIQCGLNVLCMSFCLYQINVLYNQSAEAIKYIVLVIGELFHLLFASLAGQNVIDTSSEVYFKAYSGLWYEAPMEIRKLLIVIMKRSLEPARLSAGKIYIYCLDGFSTVLKLCTSNANFDIMKEVIPVWVTSLNVVIKYYTFDLSILDIKLLMDNMIIDWNMWKSKEEINIMEKFANLGRLYTLAYTIYIYVFMSLFLLVTFIPPLMDIIIPLNESRHMELPVLGEYFVDEEKHFYLIYSHMAVTITISITILIATDTQLMVFCCHVSGAFAVVGFRLEHFLKSDVTLDELSELQRKECYKHVSISIRGHKRALEFVKRMESLFSYSLLMQCGLNIICMSICLYQIMKLYDNSIETIKFTAFFIGELIHLFVTSLSGQTIIDHSSDVYFKAYSGLWYEAPIEVRKLLILIMRRSLEPSKLTAGDIFIYCLDGFATLLKVYTSKGNFDIIKEIIPVWAVAFNVLIKYYVFDVCVLDIKYLMDNMIIDWNMWKSKEEIDIMEKFANLGRMYTLAYTICIYVFMSLFLLVAFIPPLMDIIIPSNESRHMELPVLGEYFLDKEKHFHLIYCHMVVSIIIIITVLIATDTQFIVFCCHVSGAFAVVSFRLEHFLKNDITLDGLSDLQRKESYDHISLSIKGHKRALEFLKRMESSFSYSLLIQCGLNILCMSICLYQIKIMYGQSMKTIKYIALIFGELFHLFVASLSGQTIMDHSTDVYFKAYSGLWYEAPIEARKLLILIMRRSFKPSQVTAGKIFVYCLEGFATLLKVYTSKGNFDIIKEIIPVWAVAFNVLIKYYVFDVCVLDIKYLMDNMIIDWSMWKSKEEIDIMEKFANLGRMYTLAYTIYIYVFMTLFLLVTFIPPLMDIIIPLNESRHMELPVLGEYFLDKEKHFHLIYCHMVVSIIIIITVLIATDTQFIVFCCHVSGAFAVVSFRLEHFLKNDMTLDGLSDLQRKESYNHISLSIKGHKRALEFLKRMESSFSYSLLIQCGLNILCMSICLYQIKIMYGQSMKTIKYIALIFGELFHLFVASLSGQAIMDHSTDVHFKAYSGLWYEAPIEARKLLILIMRRSFKPSQVTAGKIFVYCLEGFATLLKLYTSRGNFDIIKDILPVWLASTIIVIKYYLFDLNLLDIKLLMDNMIMDWNMWKSKEEIDIMKKFAHSGRMYTLVYTIYIYVFVSLLLLVTFIPPLMDVIIPLNESRPMELPTLGEYFINQEKHFYLIYCHMFFSIMIAVTILIATDTQLMVFCCHVSGTFAVIGFRLEHFWRKDATLDGLSDLQRKECYNHVSLSIKGHKRALEFVKRMESLFSYSLLVQCGLNVICMSICLYQISVLYGESIQILKFIAFLFCEIFHLFIASLSGQTIIDHSSNVYFKAYSGLWYEAPIEVRKLLILIMRRSFKPSQVTAGKIFVYCLDGFSTVK</sequence>
<evidence type="ECO:0000256" key="10">
    <source>
        <dbReference type="SAM" id="Phobius"/>
    </source>
</evidence>
<feature type="transmembrane region" description="Helical" evidence="10">
    <location>
        <begin position="1354"/>
        <end position="1376"/>
    </location>
</feature>
<feature type="transmembrane region" description="Helical" evidence="10">
    <location>
        <begin position="2522"/>
        <end position="2547"/>
    </location>
</feature>
<feature type="transmembrane region" description="Helical" evidence="10">
    <location>
        <begin position="2331"/>
        <end position="2351"/>
    </location>
</feature>
<dbReference type="GO" id="GO:0005886">
    <property type="term" value="C:plasma membrane"/>
    <property type="evidence" value="ECO:0007669"/>
    <property type="project" value="UniProtKB-SubCell"/>
</dbReference>
<evidence type="ECO:0000256" key="9">
    <source>
        <dbReference type="ARBA" id="ARBA00023224"/>
    </source>
</evidence>
<evidence type="ECO:0000256" key="2">
    <source>
        <dbReference type="ARBA" id="ARBA00022475"/>
    </source>
</evidence>
<feature type="transmembrane region" description="Helical" evidence="10">
    <location>
        <begin position="736"/>
        <end position="758"/>
    </location>
</feature>
<feature type="transmembrane region" description="Helical" evidence="10">
    <location>
        <begin position="2690"/>
        <end position="2709"/>
    </location>
</feature>
<comment type="caution">
    <text evidence="11">The sequence shown here is derived from an EMBL/GenBank/DDBJ whole genome shotgun (WGS) entry which is preliminary data.</text>
</comment>
<proteinExistence type="predicted"/>
<feature type="transmembrane region" description="Helical" evidence="10">
    <location>
        <begin position="1151"/>
        <end position="1168"/>
    </location>
</feature>
<protein>
    <submittedName>
        <fullName evidence="11">OR22C protein</fullName>
    </submittedName>
</protein>
<feature type="transmembrane region" description="Helical" evidence="10">
    <location>
        <begin position="1805"/>
        <end position="1822"/>
    </location>
</feature>
<comment type="subcellular location">
    <subcellularLocation>
        <location evidence="1">Cell membrane</location>
        <topology evidence="1">Multi-pass membrane protein</topology>
    </subcellularLocation>
</comment>
<feature type="transmembrane region" description="Helical" evidence="10">
    <location>
        <begin position="264"/>
        <end position="284"/>
    </location>
</feature>
<dbReference type="GO" id="GO:0007608">
    <property type="term" value="P:sensory perception of smell"/>
    <property type="evidence" value="ECO:0007669"/>
    <property type="project" value="UniProtKB-KW"/>
</dbReference>
<feature type="transmembrane region" description="Helical" evidence="10">
    <location>
        <begin position="833"/>
        <end position="858"/>
    </location>
</feature>
<evidence type="ECO:0000313" key="12">
    <source>
        <dbReference type="Proteomes" id="UP001607302"/>
    </source>
</evidence>
<feature type="transmembrane region" description="Helical" evidence="10">
    <location>
        <begin position="1001"/>
        <end position="1021"/>
    </location>
</feature>
<feature type="transmembrane region" description="Helical" evidence="10">
    <location>
        <begin position="1260"/>
        <end position="1280"/>
    </location>
</feature>
<feature type="transmembrane region" description="Helical" evidence="10">
    <location>
        <begin position="1864"/>
        <end position="1887"/>
    </location>
</feature>
<feature type="transmembrane region" description="Helical" evidence="10">
    <location>
        <begin position="296"/>
        <end position="314"/>
    </location>
</feature>
<feature type="transmembrane region" description="Helical" evidence="10">
    <location>
        <begin position="360"/>
        <end position="379"/>
    </location>
</feature>
<feature type="transmembrane region" description="Helical" evidence="10">
    <location>
        <begin position="1534"/>
        <end position="1556"/>
    </location>
</feature>